<accession>A0A553GXM7</accession>
<dbReference type="RefSeq" id="WP_143488989.1">
    <property type="nucleotide sequence ID" value="NZ_VJOY01000009.1"/>
</dbReference>
<evidence type="ECO:0000313" key="2">
    <source>
        <dbReference type="EMBL" id="TRX74251.1"/>
    </source>
</evidence>
<keyword evidence="1" id="KW-0812">Transmembrane</keyword>
<keyword evidence="1" id="KW-1133">Transmembrane helix</keyword>
<dbReference type="AlphaFoldDB" id="A0A553GXM7"/>
<comment type="caution">
    <text evidence="2">The sequence shown here is derived from an EMBL/GenBank/DDBJ whole genome shotgun (WGS) entry which is preliminary data.</text>
</comment>
<name>A0A553GXM7_9PSED</name>
<sequence>MRTANRVVGGVLAVALFTQLAACGSLFFPDRRGQIEGRVDPLVAGLDAIGILFYVIPGLIAFAVDFATGAIYLPEGQQYSVAPERLHDAIGADGQVDPARLKAIILRETGHDLPLDDPRLIRHSGNAQQLAAYGLRPAA</sequence>
<reference evidence="2 3" key="1">
    <citation type="submission" date="2019-07" db="EMBL/GenBank/DDBJ databases">
        <title>Pseudomonas mangiferae sp. nov., isolated from bark of mango tree in Thailand.</title>
        <authorList>
            <person name="Srisuk N."/>
            <person name="Anurat P."/>
        </authorList>
    </citation>
    <scope>NUCLEOTIDE SEQUENCE [LARGE SCALE GENOMIC DNA]</scope>
    <source>
        <strain evidence="2 3">DMKU_BBB3-04</strain>
    </source>
</reference>
<evidence type="ECO:0000256" key="1">
    <source>
        <dbReference type="SAM" id="Phobius"/>
    </source>
</evidence>
<gene>
    <name evidence="2" type="ORF">FM069_14070</name>
</gene>
<keyword evidence="2" id="KW-0808">Transferase</keyword>
<keyword evidence="1" id="KW-0472">Membrane</keyword>
<feature type="transmembrane region" description="Helical" evidence="1">
    <location>
        <begin position="48"/>
        <end position="73"/>
    </location>
</feature>
<keyword evidence="3" id="KW-1185">Reference proteome</keyword>
<dbReference type="Proteomes" id="UP000315235">
    <property type="component" value="Unassembled WGS sequence"/>
</dbReference>
<evidence type="ECO:0000313" key="3">
    <source>
        <dbReference type="Proteomes" id="UP000315235"/>
    </source>
</evidence>
<dbReference type="OrthoDB" id="6105601at2"/>
<proteinExistence type="predicted"/>
<dbReference type="GO" id="GO:0016740">
    <property type="term" value="F:transferase activity"/>
    <property type="evidence" value="ECO:0007669"/>
    <property type="project" value="UniProtKB-KW"/>
</dbReference>
<dbReference type="EMBL" id="VJOY01000009">
    <property type="protein sequence ID" value="TRX74251.1"/>
    <property type="molecule type" value="Genomic_DNA"/>
</dbReference>
<feature type="transmembrane region" description="Helical" evidence="1">
    <location>
        <begin position="7"/>
        <end position="28"/>
    </location>
</feature>
<organism evidence="2 3">
    <name type="scientific">Pseudomonas mangiferae</name>
    <dbReference type="NCBI Taxonomy" id="2593654"/>
    <lineage>
        <taxon>Bacteria</taxon>
        <taxon>Pseudomonadati</taxon>
        <taxon>Pseudomonadota</taxon>
        <taxon>Gammaproteobacteria</taxon>
        <taxon>Pseudomonadales</taxon>
        <taxon>Pseudomonadaceae</taxon>
        <taxon>Pseudomonas</taxon>
    </lineage>
</organism>
<protein>
    <submittedName>
        <fullName evidence="2">Polyribonucleotide nucleotidyltransferase</fullName>
    </submittedName>
</protein>